<dbReference type="Gene3D" id="1.10.287.70">
    <property type="match status" value="1"/>
</dbReference>
<feature type="transmembrane region" description="Helical" evidence="6">
    <location>
        <begin position="2925"/>
        <end position="2947"/>
    </location>
</feature>
<dbReference type="InterPro" id="IPR018490">
    <property type="entry name" value="cNMP-bd_dom_sf"/>
</dbReference>
<dbReference type="Proteomes" id="UP001152797">
    <property type="component" value="Unassembled WGS sequence"/>
</dbReference>
<feature type="region of interest" description="Disordered" evidence="5">
    <location>
        <begin position="653"/>
        <end position="673"/>
    </location>
</feature>
<feature type="region of interest" description="Disordered" evidence="5">
    <location>
        <begin position="743"/>
        <end position="791"/>
    </location>
</feature>
<feature type="transmembrane region" description="Helical" evidence="6">
    <location>
        <begin position="2959"/>
        <end position="2982"/>
    </location>
</feature>
<feature type="compositionally biased region" description="Polar residues" evidence="5">
    <location>
        <begin position="660"/>
        <end position="673"/>
    </location>
</feature>
<evidence type="ECO:0000259" key="7">
    <source>
        <dbReference type="PROSITE" id="PS50994"/>
    </source>
</evidence>
<dbReference type="InterPro" id="IPR001584">
    <property type="entry name" value="Integrase_cat-core"/>
</dbReference>
<dbReference type="SUPFAM" id="SSF81324">
    <property type="entry name" value="Voltage-gated potassium channels"/>
    <property type="match status" value="1"/>
</dbReference>
<evidence type="ECO:0000313" key="8">
    <source>
        <dbReference type="EMBL" id="CAI3990128.1"/>
    </source>
</evidence>
<keyword evidence="2 6" id="KW-0812">Transmembrane</keyword>
<dbReference type="InterPro" id="IPR013103">
    <property type="entry name" value="RVT_2"/>
</dbReference>
<evidence type="ECO:0000256" key="4">
    <source>
        <dbReference type="ARBA" id="ARBA00023136"/>
    </source>
</evidence>
<sequence length="3462" mass="388474">MAILEVLKWTTFSTTTEESTSTEGKAGVPRFDGDPARLSEYAFRVRLRQARELSMAEDEVKKLGPLALRLVDGLRGAALQVARTLPVDELANKEKGVEFLLKSLNSSLAPRSKQEARDLYQAGAQNGGILSRQRGESIASYVLRRRAWYRMMTDLDPDLKLPPGILAEQLLMNAGISDDHRLLIRTAIKGDMDWEKVCEELVAQHSRIHEKEKGSSFGKGYKSSAFKGFGKGSNPSKGKWRSYFVEDDDQQDTWESASQSLGGYEDYIDDTTVYHAETAEPYMDDGDPIHMAYQAMVDEGLDEEDPEAVEHAADILQAESEAYHARLRAQSTGHYGFWGKGHGRQFQVHGSLSLEEKRQRIQALKSKSSCRQCGQVGHWANDPICPKGSRKGKGKGSTTSTTSTASTKGNKSHKSKGSEPKQRTVYFAINEYDEHTTADSSSYMVTGNLTDAEKTADEMLDAMIAQAQLDRDHRDRAHQVPMRLQAGQVHGVPHQGQDLHGLPHGHAGQDGQGQPWQMVAPFAVENIPLAPQMMQRLLNEHERLINEPETPFFSAWGCSPERRAYLEYYLEVVNDHTDPDWQDAYQEMWNERVPGHPLFCESDRINLVRWDAKARQGLPHLPAHVMSPIPEDEMDRDLFEDDHDRSQRLRKKYGIDPDQTPGSLMTPSTPTSTECIHARTTTHGSNDRKRILKCKDCGMVLHEEKLTPAEKMKTTSPKECPHDDRDYRGTTGSTWKWRCKTCGHTASGEKSPGETARAASARSEGSVSPAPTTPLRTPQVSPGSTMATAQEDYEVDRIVDLVRHVVDVQREMGQVISLNQLDKIYDRCRSAVANDPRRQQAQPMRSRSGSAARSSAPAAATPTSVAPSPTTPGQAEDVHALDDKILQSGAYYGRTYANVYCNEMNYRKAMIGKLKNGSLSNPHIIDFAKYAARRHEEEHSGSRAYMVAEHPGQVDEDRIMAVLDTGCNNTCHGDRWMIKYMQKTGFNPKAEMADGNFKGVGGRVMVACKREIPIHLKSLDDEMVPGTITSVELENSDAPLLLSAGAQQRLGLVIDMGNQTIYSRTLDKELELIMHNGLPSIVLHPGEHGLGNIVLAVTEEQIDLKDVAQNDETSEDEDMAKYEDKLSNDELDKINRGGSDYMPITEGRVKVMTRKQRKHLQESLEEVEKEDCAMWSTLSPDYKRPKRMLPRGCKSFLMEIFAGAATLSCLAVNMGLDISPPIDIAYDDRYNLLKKANRDHLEKLIEDEDPFLLTLAPVCGPWSSWQYVNMAKDESTREKIIQQRKEWYPVLQWVAKIVRARLAKGREVLAENPWPSLLWRLRCVEDLFTEPVYNSITDEPLELVRIDQCMYGLMDEETSLPVQKATGLLLSSRKMKELLQLRCDGQHLHQRLEGGSRTKKAEQWPESLCFSIIMGAVEEMKSQVVQLAFATEAAQEEQEEMGPLDGIHGPDDAEEMPAKRQEDYEEKYVDNTDEIVAHKEKVRRDNWLKISKDQRIALRRLHAMMGHCSTEALIRMLRASGCDRRVIQAARYFRCPSCDEIKNQDRPRVVKPMKEPHQMQFNKEVSIDVFELHDAMEARHTVLSMVDVATHYQIAVRLGSGGTPSSKICAEAMNQSWSTPFGAPGAVVTDQGVHNSGKVRGLLLAHGVDIRRIGAQAPHQLGIGERHGGLLKAIMKKAIHNRQLAGAEAMSALCAEASRVKNVTINLGGFSPAQWVLGHTPTDWSSLVSHDGERQLGLHQNLVDMEEEKTPQESFMIQLLIRQAAKEAFMQVDSSQKIRKAMLRKAAPIRGPYRVGNMVNFERKGKWYGPARVLAYEGRASLWLVHGGVTILVAETSCRPSSSEEIFKKNILEQRPIRKRRYQLISPDEEEDNPMEQVPFSRDGDEARHLRPKFDGQAPYVDVADAPTVMPLEAPGQEHPAPPGMAATPGGFADGTADHGAPQLPELPEPSPDPDFEVFTPPGLDDDDLVPSLSTSDTSGQPENEVSPETTMSEVTSTSNAAPGLPPGLPQLSALPVQHQQHHQVPAGTLNEALRDPGRLDGYPRSYVAYKEDKQFAFVATRGDKKVTTKVKKYAKRNQKTGAGREVIYDKQEPEIQKKLDASRLKEWNNWKTYTNGKWISEAELQQMKKEHPEMKVIPTRWVEVDKAEVGQEPVMKSRIVVRGDLEDASRMRTDSPTCSQLMLSTVLTMAACRDVDLWAGDISAAFLQGSAMDRILVLKMPKGLPEEDQGEYYVVSTTVYGTKDGPRGWYKNLHTTTMKVGLRPVPHEQAAFVLNDENGGIAGLAIVHVDDILWTGEKLMEEKMQEIINIYKFGKVEKNDFKYCGRQIVKDSTGVHVTCPSLIDRVKPIYMSTAERKNKHGAVTESYRLQLRSVIGSLAWLARVCRPDLAYSVNYLQSRVSQATYGDVAFANKVIAIARASKNVGLHYPLKAFDFDKAAIVGLQDASFANDAEVNEAGKTSGFRSQSGRLLCLSGPDFKTSRQGPLLLLDWHSTTVKRVCRSTLQAETLSLLAGMEECEHLRMVLHGLRREHHRYDKSWQVEAMDYIHVDLFTDCRSLEEYVNQPGLHSTSDKRLAIDLTGIRQQIWRKLQEETGDPLITDKLPAEATTKLHWLCTEKMAADSLTKAMRPGTLSQEFPPITISKDATLAQLKAGQLGIRELGGSFQSGSLDLKKVVTTWWFSTGSIFDSQIMEDFPALPAAAMPAESPALQMPPEAAPAPPPVSKLKSLDSFKVKEDPPREPMQGFIAIFEEMTRLHMRLLDAHEVEMRGTSISPRTITLGSPKSQPAVGEVKRGPKTVAVSLSEPVEDVSFPPQRDLSRFSMESSGQEQPKGMSDKLMKEARQKTVDMEQMLENNSMDSCSLQLREEWDLPQEKILELKKTQRRLSCGSLASLAKPTIRRQYLVQIKSPCPWYILNPNSSKRTFWDCLALLAVLFEVCVTPLHLYRMDFAMRETADLMGWIVTGFWFLDIPVSFFTAVYINDMLRFGLKDIARNYLKTWFFFDFIMLVPDIIILLLPNLDDGTTGLLRISRARRMFRLLRFVQMFRFSKILDNMQLFEQTFLFGVMQNDLATIIRPLLSVILASLVSVHVLGSLWFAVGDTEGGWVIEERLHEDVLGRQYTRSLEWALSKLPPSSLRIVVELKTPAERWLGVIATCCVLLSSSLFVSVVTNTMADVNRKRTRTKEILQAVRTYCGTHGVSFSYTMQIKRYVQREYARNELQQHMPLLQNLPEGMVKELFQEGRSDTLRGHAFFRELGQSDPSMELNLCSQAVAELHLLAGDTIFNTTSKVQGMYMFATGLGIYFYFPPYGNTPRPSQDRSIKPKTKRHTHSAASILDLIVGPSMTNVQRIDMGMAQTMLDAGEYLAEPALWVKGWRYQGQLQALVESRVLLISTEQFFHVCKDYANVMANTVVYARCFVQEMNKNTNLSKEVTDLPLAPLGNSKPLNPSMSSRRVHPATQ</sequence>
<comment type="caution">
    <text evidence="8">The sequence shown here is derived from an EMBL/GenBank/DDBJ whole genome shotgun (WGS) entry which is preliminary data.</text>
</comment>
<evidence type="ECO:0000256" key="5">
    <source>
        <dbReference type="SAM" id="MobiDB-lite"/>
    </source>
</evidence>
<feature type="compositionally biased region" description="Polar residues" evidence="5">
    <location>
        <begin position="1972"/>
        <end position="2000"/>
    </location>
</feature>
<feature type="region of interest" description="Disordered" evidence="5">
    <location>
        <begin position="3441"/>
        <end position="3462"/>
    </location>
</feature>
<feature type="domain" description="Integrase catalytic" evidence="7">
    <location>
        <begin position="1552"/>
        <end position="1720"/>
    </location>
</feature>
<dbReference type="SUPFAM" id="SSF51206">
    <property type="entry name" value="cAMP-binding domain-like"/>
    <property type="match status" value="1"/>
</dbReference>
<dbReference type="GO" id="GO:0042391">
    <property type="term" value="P:regulation of membrane potential"/>
    <property type="evidence" value="ECO:0007669"/>
    <property type="project" value="TreeGrafter"/>
</dbReference>
<dbReference type="Pfam" id="PF07727">
    <property type="entry name" value="RVT_2"/>
    <property type="match status" value="1"/>
</dbReference>
<dbReference type="GO" id="GO:0005886">
    <property type="term" value="C:plasma membrane"/>
    <property type="evidence" value="ECO:0007669"/>
    <property type="project" value="TreeGrafter"/>
</dbReference>
<dbReference type="PANTHER" id="PTHR10217">
    <property type="entry name" value="VOLTAGE AND LIGAND GATED POTASSIUM CHANNEL"/>
    <property type="match status" value="1"/>
</dbReference>
<evidence type="ECO:0000313" key="10">
    <source>
        <dbReference type="Proteomes" id="UP001152797"/>
    </source>
</evidence>
<feature type="region of interest" description="Disordered" evidence="5">
    <location>
        <begin position="2805"/>
        <end position="2838"/>
    </location>
</feature>
<dbReference type="OrthoDB" id="432251at2759"/>
<protein>
    <submittedName>
        <fullName evidence="9">Retrovirus-related Pol polyprotein from transposon RE2 (Retro element 2) (AtRE2)</fullName>
    </submittedName>
</protein>
<dbReference type="EMBL" id="CAMXCT030001444">
    <property type="protein sequence ID" value="CAL4777440.1"/>
    <property type="molecule type" value="Genomic_DNA"/>
</dbReference>
<feature type="region of interest" description="Disordered" evidence="5">
    <location>
        <begin position="710"/>
        <end position="730"/>
    </location>
</feature>
<evidence type="ECO:0000256" key="2">
    <source>
        <dbReference type="ARBA" id="ARBA00022692"/>
    </source>
</evidence>
<feature type="region of interest" description="Disordered" evidence="5">
    <location>
        <begin position="833"/>
        <end position="876"/>
    </location>
</feature>
<feature type="compositionally biased region" description="Polar residues" evidence="5">
    <location>
        <begin position="763"/>
        <end position="788"/>
    </location>
</feature>
<dbReference type="InterPro" id="IPR050818">
    <property type="entry name" value="KCNH_animal-type"/>
</dbReference>
<dbReference type="Pfam" id="PF00520">
    <property type="entry name" value="Ion_trans"/>
    <property type="match status" value="1"/>
</dbReference>
<dbReference type="Gene3D" id="3.30.420.10">
    <property type="entry name" value="Ribonuclease H-like superfamily/Ribonuclease H"/>
    <property type="match status" value="1"/>
</dbReference>
<evidence type="ECO:0000256" key="1">
    <source>
        <dbReference type="ARBA" id="ARBA00004141"/>
    </source>
</evidence>
<keyword evidence="3 6" id="KW-1133">Transmembrane helix</keyword>
<dbReference type="InterPro" id="IPR012337">
    <property type="entry name" value="RNaseH-like_sf"/>
</dbReference>
<evidence type="ECO:0000256" key="3">
    <source>
        <dbReference type="ARBA" id="ARBA00022989"/>
    </source>
</evidence>
<dbReference type="InterPro" id="IPR014710">
    <property type="entry name" value="RmlC-like_jellyroll"/>
</dbReference>
<dbReference type="PROSITE" id="PS50994">
    <property type="entry name" value="INTEGRASE"/>
    <property type="match status" value="1"/>
</dbReference>
<dbReference type="GO" id="GO:0003676">
    <property type="term" value="F:nucleic acid binding"/>
    <property type="evidence" value="ECO:0007669"/>
    <property type="project" value="InterPro"/>
</dbReference>
<feature type="transmembrane region" description="Helical" evidence="6">
    <location>
        <begin position="3151"/>
        <end position="3176"/>
    </location>
</feature>
<reference evidence="9 10" key="2">
    <citation type="submission" date="2024-05" db="EMBL/GenBank/DDBJ databases">
        <authorList>
            <person name="Chen Y."/>
            <person name="Shah S."/>
            <person name="Dougan E. K."/>
            <person name="Thang M."/>
            <person name="Chan C."/>
        </authorList>
    </citation>
    <scope>NUCLEOTIDE SEQUENCE [LARGE SCALE GENOMIC DNA]</scope>
</reference>
<comment type="subcellular location">
    <subcellularLocation>
        <location evidence="1">Membrane</location>
        <topology evidence="1">Multi-pass membrane protein</topology>
    </subcellularLocation>
</comment>
<feature type="transmembrane region" description="Helical" evidence="6">
    <location>
        <begin position="3079"/>
        <end position="3100"/>
    </location>
</feature>
<feature type="compositionally biased region" description="Low complexity" evidence="5">
    <location>
        <begin position="845"/>
        <end position="872"/>
    </location>
</feature>
<dbReference type="EMBL" id="CAMXCT020001444">
    <property type="protein sequence ID" value="CAL1143503.1"/>
    <property type="molecule type" value="Genomic_DNA"/>
</dbReference>
<reference evidence="8" key="1">
    <citation type="submission" date="2022-10" db="EMBL/GenBank/DDBJ databases">
        <authorList>
            <person name="Chen Y."/>
            <person name="Dougan E. K."/>
            <person name="Chan C."/>
            <person name="Rhodes N."/>
            <person name="Thang M."/>
        </authorList>
    </citation>
    <scope>NUCLEOTIDE SEQUENCE</scope>
</reference>
<dbReference type="InterPro" id="IPR036397">
    <property type="entry name" value="RNaseH_sf"/>
</dbReference>
<dbReference type="Gene3D" id="2.60.120.10">
    <property type="entry name" value="Jelly Rolls"/>
    <property type="match status" value="1"/>
</dbReference>
<dbReference type="InterPro" id="IPR005821">
    <property type="entry name" value="Ion_trans_dom"/>
</dbReference>
<feature type="compositionally biased region" description="Low complexity" evidence="5">
    <location>
        <begin position="396"/>
        <end position="409"/>
    </location>
</feature>
<keyword evidence="4 6" id="KW-0472">Membrane</keyword>
<dbReference type="EMBL" id="CAMXCT010001444">
    <property type="protein sequence ID" value="CAI3990128.1"/>
    <property type="molecule type" value="Genomic_DNA"/>
</dbReference>
<feature type="compositionally biased region" description="Low complexity" evidence="5">
    <location>
        <begin position="2010"/>
        <end position="2019"/>
    </location>
</feature>
<feature type="transmembrane region" description="Helical" evidence="6">
    <location>
        <begin position="3002"/>
        <end position="3021"/>
    </location>
</feature>
<feature type="compositionally biased region" description="Basic and acidic residues" evidence="5">
    <location>
        <begin position="719"/>
        <end position="728"/>
    </location>
</feature>
<evidence type="ECO:0000313" key="9">
    <source>
        <dbReference type="EMBL" id="CAL4777440.1"/>
    </source>
</evidence>
<dbReference type="GO" id="GO:0005249">
    <property type="term" value="F:voltage-gated potassium channel activity"/>
    <property type="evidence" value="ECO:0007669"/>
    <property type="project" value="TreeGrafter"/>
</dbReference>
<keyword evidence="10" id="KW-1185">Reference proteome</keyword>
<evidence type="ECO:0000256" key="6">
    <source>
        <dbReference type="SAM" id="Phobius"/>
    </source>
</evidence>
<feature type="region of interest" description="Disordered" evidence="5">
    <location>
        <begin position="1866"/>
        <end position="2038"/>
    </location>
</feature>
<accession>A0A9P1CG89</accession>
<dbReference type="GO" id="GO:0015074">
    <property type="term" value="P:DNA integration"/>
    <property type="evidence" value="ECO:0007669"/>
    <property type="project" value="InterPro"/>
</dbReference>
<feature type="region of interest" description="Disordered" evidence="5">
    <location>
        <begin position="381"/>
        <end position="422"/>
    </location>
</feature>
<dbReference type="SUPFAM" id="SSF53098">
    <property type="entry name" value="Ribonuclease H-like"/>
    <property type="match status" value="1"/>
</dbReference>
<organism evidence="8">
    <name type="scientific">Cladocopium goreaui</name>
    <dbReference type="NCBI Taxonomy" id="2562237"/>
    <lineage>
        <taxon>Eukaryota</taxon>
        <taxon>Sar</taxon>
        <taxon>Alveolata</taxon>
        <taxon>Dinophyceae</taxon>
        <taxon>Suessiales</taxon>
        <taxon>Symbiodiniaceae</taxon>
        <taxon>Cladocopium</taxon>
    </lineage>
</organism>
<dbReference type="PANTHER" id="PTHR10217:SF435">
    <property type="entry name" value="POTASSIUM VOLTAGE-GATED CHANNEL PROTEIN EAG"/>
    <property type="match status" value="1"/>
</dbReference>
<gene>
    <name evidence="8" type="ORF">C1SCF055_LOCUS17146</name>
</gene>
<name>A0A9P1CG89_9DINO</name>
<proteinExistence type="predicted"/>
<feature type="compositionally biased region" description="Basic and acidic residues" evidence="5">
    <location>
        <begin position="1882"/>
        <end position="1894"/>
    </location>
</feature>